<dbReference type="Proteomes" id="UP000006461">
    <property type="component" value="Chromosome"/>
</dbReference>
<dbReference type="PATRIC" id="fig|477641.3.peg.3689"/>
<keyword evidence="3" id="KW-1185">Reference proteome</keyword>
<dbReference type="eggNOG" id="ENOG5032VFB">
    <property type="taxonomic scope" value="Bacteria"/>
</dbReference>
<proteinExistence type="predicted"/>
<evidence type="ECO:0008006" key="4">
    <source>
        <dbReference type="Google" id="ProtNLM"/>
    </source>
</evidence>
<organism evidence="2 3">
    <name type="scientific">Modestobacter italicus (strain DSM 44449 / CECT 9708 / BC 501)</name>
    <dbReference type="NCBI Taxonomy" id="2732864"/>
    <lineage>
        <taxon>Bacteria</taxon>
        <taxon>Bacillati</taxon>
        <taxon>Actinomycetota</taxon>
        <taxon>Actinomycetes</taxon>
        <taxon>Geodermatophilales</taxon>
        <taxon>Geodermatophilaceae</taxon>
        <taxon>Modestobacter</taxon>
    </lineage>
</organism>
<evidence type="ECO:0000256" key="1">
    <source>
        <dbReference type="SAM" id="MobiDB-lite"/>
    </source>
</evidence>
<gene>
    <name evidence="2" type="ordered locus">MODMU_3943</name>
</gene>
<dbReference type="KEGG" id="mmar:MODMU_3943"/>
<dbReference type="AlphaFoldDB" id="I4F133"/>
<reference evidence="2 3" key="1">
    <citation type="journal article" date="2012" name="J. Bacteriol.">
        <title>Genome Sequence of Radiation-Resistant Modestobacter marinus Strain BC501, a Representative Actinobacterium That Thrives on Calcareous Stone Surfaces.</title>
        <authorList>
            <person name="Normand P."/>
            <person name="Gury J."/>
            <person name="Pujic P."/>
            <person name="Chouaia B."/>
            <person name="Crotti E."/>
            <person name="Brusetti L."/>
            <person name="Daffonchio D."/>
            <person name="Vacherie B."/>
            <person name="Barbe V."/>
            <person name="Medigue C."/>
            <person name="Calteau A."/>
            <person name="Ghodhbane-Gtari F."/>
            <person name="Essoussi I."/>
            <person name="Nouioui I."/>
            <person name="Abbassi-Ghozzi I."/>
            <person name="Gtari M."/>
        </authorList>
    </citation>
    <scope>NUCLEOTIDE SEQUENCE [LARGE SCALE GENOMIC DNA]</scope>
    <source>
        <strain evidence="3">BC 501</strain>
    </source>
</reference>
<evidence type="ECO:0000313" key="2">
    <source>
        <dbReference type="EMBL" id="CCH89346.1"/>
    </source>
</evidence>
<feature type="region of interest" description="Disordered" evidence="1">
    <location>
        <begin position="154"/>
        <end position="173"/>
    </location>
</feature>
<evidence type="ECO:0000313" key="3">
    <source>
        <dbReference type="Proteomes" id="UP000006461"/>
    </source>
</evidence>
<dbReference type="STRING" id="477641.MODMU_3943"/>
<protein>
    <recommendedName>
        <fullName evidence="4">SRPBCC family protein</fullName>
    </recommendedName>
</protein>
<dbReference type="EMBL" id="FO203431">
    <property type="protein sequence ID" value="CCH89346.1"/>
    <property type="molecule type" value="Genomic_DNA"/>
</dbReference>
<dbReference type="HOGENOM" id="CLU_128155_0_0_11"/>
<accession>I4F133</accession>
<sequence>MLVTVTTELPCTVELAGDVVRSSRLLVHVYWPLLVFRPVDPPELPVTWRVEDYLVTMRLLGLVPLGRQTISISFPTTTPDRLLLRDNGSGQLLRRWDHLITIEPGSRPGRTRYTDRIDVEAGRFTVVAWAFAHMLYRWRQRRWRHLAARDFAPISAPRRDGPTGTGTSPTGRT</sequence>
<name>I4F133_MODI5</name>